<dbReference type="PANTHER" id="PTHR12294:SF23">
    <property type="entry name" value="CALCIUM UPTAKE PROTEIN, MITOCHONDRIAL"/>
    <property type="match status" value="1"/>
</dbReference>
<dbReference type="PANTHER" id="PTHR12294">
    <property type="entry name" value="EF HAND DOMAIN FAMILY A1,A2-RELATED"/>
    <property type="match status" value="1"/>
</dbReference>
<dbReference type="GO" id="GO:0036444">
    <property type="term" value="P:calcium import into the mitochondrion"/>
    <property type="evidence" value="ECO:0007669"/>
    <property type="project" value="TreeGrafter"/>
</dbReference>
<feature type="signal peptide" evidence="4">
    <location>
        <begin position="1"/>
        <end position="24"/>
    </location>
</feature>
<organism evidence="5 6">
    <name type="scientific">Gossypium harknessii</name>
    <dbReference type="NCBI Taxonomy" id="34285"/>
    <lineage>
        <taxon>Eukaryota</taxon>
        <taxon>Viridiplantae</taxon>
        <taxon>Streptophyta</taxon>
        <taxon>Embryophyta</taxon>
        <taxon>Tracheophyta</taxon>
        <taxon>Spermatophyta</taxon>
        <taxon>Magnoliopsida</taxon>
        <taxon>eudicotyledons</taxon>
        <taxon>Gunneridae</taxon>
        <taxon>Pentapetalae</taxon>
        <taxon>rosids</taxon>
        <taxon>malvids</taxon>
        <taxon>Malvales</taxon>
        <taxon>Malvaceae</taxon>
        <taxon>Malvoideae</taxon>
        <taxon>Gossypium</taxon>
    </lineage>
</organism>
<comment type="subcellular location">
    <subcellularLocation>
        <location evidence="1">Mitochondrion inner membrane</location>
    </subcellularLocation>
</comment>
<dbReference type="AlphaFoldDB" id="A0A7J9G908"/>
<gene>
    <name evidence="5" type="ORF">Gohar_018400</name>
</gene>
<dbReference type="EMBL" id="JABFAD010000003">
    <property type="protein sequence ID" value="MBA0794033.1"/>
    <property type="molecule type" value="Genomic_DNA"/>
</dbReference>
<dbReference type="Proteomes" id="UP000593560">
    <property type="component" value="Unassembled WGS sequence"/>
</dbReference>
<protein>
    <submittedName>
        <fullName evidence="5">Uncharacterized protein</fullName>
    </submittedName>
</protein>
<feature type="chain" id="PRO_5029665457" evidence="4">
    <location>
        <begin position="25"/>
        <end position="206"/>
    </location>
</feature>
<accession>A0A7J9G908</accession>
<dbReference type="OrthoDB" id="1741287at2759"/>
<keyword evidence="3" id="KW-0472">Membrane</keyword>
<evidence type="ECO:0000313" key="6">
    <source>
        <dbReference type="Proteomes" id="UP000593560"/>
    </source>
</evidence>
<comment type="caution">
    <text evidence="5">The sequence shown here is derived from an EMBL/GenBank/DDBJ whole genome shotgun (WGS) entry which is preliminary data.</text>
</comment>
<evidence type="ECO:0000313" key="5">
    <source>
        <dbReference type="EMBL" id="MBA0794033.1"/>
    </source>
</evidence>
<keyword evidence="4" id="KW-0732">Signal</keyword>
<keyword evidence="6" id="KW-1185">Reference proteome</keyword>
<proteinExistence type="predicted"/>
<evidence type="ECO:0000256" key="3">
    <source>
        <dbReference type="ARBA" id="ARBA00023136"/>
    </source>
</evidence>
<dbReference type="GO" id="GO:0051560">
    <property type="term" value="P:mitochondrial calcium ion homeostasis"/>
    <property type="evidence" value="ECO:0007669"/>
    <property type="project" value="TreeGrafter"/>
</dbReference>
<sequence>MLHLFLIQQGLLTCQFSSLPLTDASNIDPNNKKGSFSSTFVKWVSGIVVGSSIGAIYWWYSTSTSDWGSDFFKKPFLSFSKWSMKSDESTTDGSKTMFHKVTLPDYNSKFILGEVYRRKVFFNYEKRLRLRSPPEKVFEYFAYFQISKGELFIRPVDLMQVVVPVFPSSESHLVRYGYLTKERKAKNNIKEKKLNYSKRKNWGPII</sequence>
<dbReference type="InterPro" id="IPR039800">
    <property type="entry name" value="MICU1/2/3"/>
</dbReference>
<dbReference type="GO" id="GO:0005509">
    <property type="term" value="F:calcium ion binding"/>
    <property type="evidence" value="ECO:0007669"/>
    <property type="project" value="InterPro"/>
</dbReference>
<name>A0A7J9G908_9ROSI</name>
<evidence type="ECO:0000256" key="2">
    <source>
        <dbReference type="ARBA" id="ARBA00022737"/>
    </source>
</evidence>
<dbReference type="GO" id="GO:1990246">
    <property type="term" value="C:uniplex complex"/>
    <property type="evidence" value="ECO:0007669"/>
    <property type="project" value="TreeGrafter"/>
</dbReference>
<reference evidence="5 6" key="1">
    <citation type="journal article" date="2019" name="Genome Biol. Evol.">
        <title>Insights into the evolution of the New World diploid cottons (Gossypium, subgenus Houzingenia) based on genome sequencing.</title>
        <authorList>
            <person name="Grover C.E."/>
            <person name="Arick M.A. 2nd"/>
            <person name="Thrash A."/>
            <person name="Conover J.L."/>
            <person name="Sanders W.S."/>
            <person name="Peterson D.G."/>
            <person name="Frelichowski J.E."/>
            <person name="Scheffler J.A."/>
            <person name="Scheffler B.E."/>
            <person name="Wendel J.F."/>
        </authorList>
    </citation>
    <scope>NUCLEOTIDE SEQUENCE [LARGE SCALE GENOMIC DNA]</scope>
    <source>
        <strain evidence="5">0</strain>
        <tissue evidence="5">Leaf</tissue>
    </source>
</reference>
<keyword evidence="2" id="KW-0677">Repeat</keyword>
<evidence type="ECO:0000256" key="4">
    <source>
        <dbReference type="SAM" id="SignalP"/>
    </source>
</evidence>
<evidence type="ECO:0000256" key="1">
    <source>
        <dbReference type="ARBA" id="ARBA00004273"/>
    </source>
</evidence>